<keyword evidence="2" id="KW-1185">Reference proteome</keyword>
<dbReference type="Proteomes" id="UP001076464">
    <property type="component" value="Unassembled WGS sequence"/>
</dbReference>
<accession>A0ACC6CDF8</accession>
<dbReference type="EMBL" id="JAPPUY010000004">
    <property type="protein sequence ID" value="MCY4746451.1"/>
    <property type="molecule type" value="Genomic_DNA"/>
</dbReference>
<proteinExistence type="predicted"/>
<evidence type="ECO:0000313" key="2">
    <source>
        <dbReference type="Proteomes" id="UP001076464"/>
    </source>
</evidence>
<gene>
    <name evidence="1" type="ORF">NYO99_15820</name>
</gene>
<sequence length="314" mass="33534">MNTILIEATITTVAPLSIAMPVAEGQQENEWKNFPVTAVGLDDAGQLRRTGYLPASTVRGFLRRAVSMAAMQARGPGNTTMQQAYSDILGQAGDGKEEVDLLQMSKEREADPILDLFGRWSFKSRLLVSNFMPAVPVLPEPITGTRKDLEDTEGVLEALTDGDRAAYFGRSDANADRAAAEALVSGIKAKLRKAKKAGTDAADLEAALAEAEAKAASAKAAMGDMQNSSRTITTFYALPSGLALSGKLVVERARERDLDLLLVGLDALSRRPLLGAQVARGCGEVGGRFVVRVDGALHSIVTTQGWQAMQVERF</sequence>
<reference evidence="1" key="1">
    <citation type="submission" date="2022-08" db="EMBL/GenBank/DDBJ databases">
        <title>Genome sequencing of Pelomonas sp. UHG3.</title>
        <authorList>
            <person name="So Y."/>
        </authorList>
    </citation>
    <scope>NUCLEOTIDE SEQUENCE</scope>
    <source>
        <strain evidence="1">UHG3</strain>
    </source>
</reference>
<comment type="caution">
    <text evidence="1">The sequence shown here is derived from an EMBL/GenBank/DDBJ whole genome shotgun (WGS) entry which is preliminary data.</text>
</comment>
<evidence type="ECO:0000313" key="1">
    <source>
        <dbReference type="EMBL" id="MCY4746451.1"/>
    </source>
</evidence>
<organism evidence="1 2">
    <name type="scientific">Roseateles hydrophilus</name>
    <dbReference type="NCBI Taxonomy" id="2975054"/>
    <lineage>
        <taxon>Bacteria</taxon>
        <taxon>Pseudomonadati</taxon>
        <taxon>Pseudomonadota</taxon>
        <taxon>Betaproteobacteria</taxon>
        <taxon>Burkholderiales</taxon>
        <taxon>Sphaerotilaceae</taxon>
        <taxon>Roseateles</taxon>
    </lineage>
</organism>
<protein>
    <submittedName>
        <fullName evidence="1">Uncharacterized protein</fullName>
    </submittedName>
</protein>
<name>A0ACC6CDF8_9BURK</name>